<evidence type="ECO:0000313" key="1">
    <source>
        <dbReference type="EMBL" id="EJW76488.1"/>
    </source>
</evidence>
<organism evidence="1 2">
    <name type="scientific">Wuchereria bancrofti</name>
    <dbReference type="NCBI Taxonomy" id="6293"/>
    <lineage>
        <taxon>Eukaryota</taxon>
        <taxon>Metazoa</taxon>
        <taxon>Ecdysozoa</taxon>
        <taxon>Nematoda</taxon>
        <taxon>Chromadorea</taxon>
        <taxon>Rhabditida</taxon>
        <taxon>Spirurina</taxon>
        <taxon>Spiruromorpha</taxon>
        <taxon>Filarioidea</taxon>
        <taxon>Onchocercidae</taxon>
        <taxon>Wuchereria</taxon>
    </lineage>
</organism>
<accession>J9E2V7</accession>
<protein>
    <submittedName>
        <fullName evidence="1">Uncharacterized protein</fullName>
    </submittedName>
</protein>
<proteinExistence type="predicted"/>
<name>J9E2V7_WUCBA</name>
<evidence type="ECO:0000313" key="2">
    <source>
        <dbReference type="Proteomes" id="UP000004810"/>
    </source>
</evidence>
<sequence>NVKQNRKQTVVENLSVPQYHETLMEKTISLNEPANDNDSHLMQHQNYHKLFANNDSFHESSNEVENREYDTSVVLDPRFSYADPYSR</sequence>
<comment type="caution">
    <text evidence="1">The sequence shown here is derived from an EMBL/GenBank/DDBJ whole genome shotgun (WGS) entry which is preliminary data.</text>
</comment>
<gene>
    <name evidence="1" type="ORF">WUBG_12602</name>
</gene>
<dbReference type="EMBL" id="ADBV01009006">
    <property type="protein sequence ID" value="EJW76488.1"/>
    <property type="molecule type" value="Genomic_DNA"/>
</dbReference>
<reference evidence="2" key="1">
    <citation type="submission" date="2012-08" db="EMBL/GenBank/DDBJ databases">
        <title>The Genome Sequence of Wuchereria bancrofti.</title>
        <authorList>
            <person name="Nutman T.B."/>
            <person name="Fink D.L."/>
            <person name="Russ C."/>
            <person name="Young S."/>
            <person name="Zeng Q."/>
            <person name="Koehrsen M."/>
            <person name="Alvarado L."/>
            <person name="Berlin A."/>
            <person name="Chapman S.B."/>
            <person name="Chen Z."/>
            <person name="Freedman E."/>
            <person name="Gellesch M."/>
            <person name="Goldberg J."/>
            <person name="Griggs A."/>
            <person name="Gujja S."/>
            <person name="Heilman E.R."/>
            <person name="Heiman D."/>
            <person name="Hepburn T."/>
            <person name="Howarth C."/>
            <person name="Jen D."/>
            <person name="Larson L."/>
            <person name="Lewis B."/>
            <person name="Mehta T."/>
            <person name="Park D."/>
            <person name="Pearson M."/>
            <person name="Roberts A."/>
            <person name="Saif S."/>
            <person name="Shea T."/>
            <person name="Shenoy N."/>
            <person name="Sisk P."/>
            <person name="Stolte C."/>
            <person name="Sykes S."/>
            <person name="Walk T."/>
            <person name="White J."/>
            <person name="Yandava C."/>
            <person name="Haas B."/>
            <person name="Henn M.R."/>
            <person name="Nusbaum C."/>
            <person name="Birren B."/>
        </authorList>
    </citation>
    <scope>NUCLEOTIDE SEQUENCE [LARGE SCALE GENOMIC DNA]</scope>
    <source>
        <strain evidence="2">NA</strain>
    </source>
</reference>
<dbReference type="AlphaFoldDB" id="J9E2V7"/>
<feature type="non-terminal residue" evidence="1">
    <location>
        <position position="1"/>
    </location>
</feature>
<dbReference type="Proteomes" id="UP000004810">
    <property type="component" value="Unassembled WGS sequence"/>
</dbReference>